<dbReference type="Proteomes" id="UP000215459">
    <property type="component" value="Unassembled WGS sequence"/>
</dbReference>
<evidence type="ECO:0000313" key="2">
    <source>
        <dbReference type="Proteomes" id="UP000215459"/>
    </source>
</evidence>
<evidence type="ECO:0008006" key="3">
    <source>
        <dbReference type="Google" id="ProtNLM"/>
    </source>
</evidence>
<proteinExistence type="predicted"/>
<dbReference type="Pfam" id="PF10842">
    <property type="entry name" value="DUF2642"/>
    <property type="match status" value="1"/>
</dbReference>
<accession>A0A235BBM8</accession>
<dbReference type="InterPro" id="IPR020139">
    <property type="entry name" value="DUF2642"/>
</dbReference>
<dbReference type="AlphaFoldDB" id="A0A235BBM8"/>
<name>A0A235BBM8_9BACL</name>
<dbReference type="EMBL" id="NOWF01000001">
    <property type="protein sequence ID" value="OYD09676.1"/>
    <property type="molecule type" value="Genomic_DNA"/>
</dbReference>
<keyword evidence="2" id="KW-1185">Reference proteome</keyword>
<organism evidence="1 2">
    <name type="scientific">Paludifilum halophilum</name>
    <dbReference type="NCBI Taxonomy" id="1642702"/>
    <lineage>
        <taxon>Bacteria</taxon>
        <taxon>Bacillati</taxon>
        <taxon>Bacillota</taxon>
        <taxon>Bacilli</taxon>
        <taxon>Bacillales</taxon>
        <taxon>Thermoactinomycetaceae</taxon>
        <taxon>Paludifilum</taxon>
    </lineage>
</organism>
<sequence length="99" mass="10980">MLINIFRGVEGILCSIFQPVCPPRFFPPFICPPFDENAAIRRRLQLFLNQMVTVETTSGDVSGQVTAVGFDFLELQSAGEIILIPFESILFVSLQEGSV</sequence>
<gene>
    <name evidence="1" type="ORF">CHM34_01330</name>
</gene>
<comment type="caution">
    <text evidence="1">The sequence shown here is derived from an EMBL/GenBank/DDBJ whole genome shotgun (WGS) entry which is preliminary data.</text>
</comment>
<dbReference type="OrthoDB" id="2610541at2"/>
<evidence type="ECO:0000313" key="1">
    <source>
        <dbReference type="EMBL" id="OYD09676.1"/>
    </source>
</evidence>
<protein>
    <recommendedName>
        <fullName evidence="3">DUF2642 domain-containing protein</fullName>
    </recommendedName>
</protein>
<reference evidence="1 2" key="1">
    <citation type="submission" date="2017-07" db="EMBL/GenBank/DDBJ databases">
        <title>The genome sequence of Paludifilum halophilum highlights mechanisms for microbial adaptation to high salt environemnts.</title>
        <authorList>
            <person name="Belbahri L."/>
        </authorList>
    </citation>
    <scope>NUCLEOTIDE SEQUENCE [LARGE SCALE GENOMIC DNA]</scope>
    <source>
        <strain evidence="1 2">DSM 102817</strain>
    </source>
</reference>
<dbReference type="RefSeq" id="WP_094262776.1">
    <property type="nucleotide sequence ID" value="NZ_NOWF01000001.1"/>
</dbReference>